<sequence length="85" mass="9766">MPPYFLSCSISLRTSSRRASYTLGFSDFVLVPFDIRERIADAAADDTPPPPPLPLVADIIKCMLRSQSFPRERTYLIHRFYNHGY</sequence>
<keyword evidence="2" id="KW-1185">Reference proteome</keyword>
<comment type="caution">
    <text evidence="1">The sequence shown here is derived from an EMBL/GenBank/DDBJ whole genome shotgun (WGS) entry which is preliminary data.</text>
</comment>
<evidence type="ECO:0000313" key="1">
    <source>
        <dbReference type="EMBL" id="KAI0511761.1"/>
    </source>
</evidence>
<dbReference type="AlphaFoldDB" id="A0A8T3BIS7"/>
<dbReference type="SMR" id="A0A8T3BIS7"/>
<evidence type="ECO:0000313" key="2">
    <source>
        <dbReference type="Proteomes" id="UP000829196"/>
    </source>
</evidence>
<accession>A0A8T3BIS7</accession>
<name>A0A8T3BIS7_DENNO</name>
<organism evidence="1 2">
    <name type="scientific">Dendrobium nobile</name>
    <name type="common">Orchid</name>
    <dbReference type="NCBI Taxonomy" id="94219"/>
    <lineage>
        <taxon>Eukaryota</taxon>
        <taxon>Viridiplantae</taxon>
        <taxon>Streptophyta</taxon>
        <taxon>Embryophyta</taxon>
        <taxon>Tracheophyta</taxon>
        <taxon>Spermatophyta</taxon>
        <taxon>Magnoliopsida</taxon>
        <taxon>Liliopsida</taxon>
        <taxon>Asparagales</taxon>
        <taxon>Orchidaceae</taxon>
        <taxon>Epidendroideae</taxon>
        <taxon>Malaxideae</taxon>
        <taxon>Dendrobiinae</taxon>
        <taxon>Dendrobium</taxon>
    </lineage>
</organism>
<dbReference type="Proteomes" id="UP000829196">
    <property type="component" value="Unassembled WGS sequence"/>
</dbReference>
<dbReference type="EMBL" id="JAGYWB010000009">
    <property type="protein sequence ID" value="KAI0511761.1"/>
    <property type="molecule type" value="Genomic_DNA"/>
</dbReference>
<gene>
    <name evidence="1" type="ORF">KFK09_012393</name>
</gene>
<proteinExistence type="predicted"/>
<protein>
    <submittedName>
        <fullName evidence="1">Uncharacterized protein</fullName>
    </submittedName>
</protein>
<reference evidence="1" key="1">
    <citation type="journal article" date="2022" name="Front. Genet.">
        <title>Chromosome-Scale Assembly of the Dendrobium nobile Genome Provides Insights Into the Molecular Mechanism of the Biosynthesis of the Medicinal Active Ingredient of Dendrobium.</title>
        <authorList>
            <person name="Xu Q."/>
            <person name="Niu S.-C."/>
            <person name="Li K.-L."/>
            <person name="Zheng P.-J."/>
            <person name="Zhang X.-J."/>
            <person name="Jia Y."/>
            <person name="Liu Y."/>
            <person name="Niu Y.-X."/>
            <person name="Yu L.-H."/>
            <person name="Chen D.-F."/>
            <person name="Zhang G.-Q."/>
        </authorList>
    </citation>
    <scope>NUCLEOTIDE SEQUENCE</scope>
    <source>
        <tissue evidence="1">Leaf</tissue>
    </source>
</reference>